<feature type="compositionally biased region" description="Polar residues" evidence="1">
    <location>
        <begin position="241"/>
        <end position="252"/>
    </location>
</feature>
<dbReference type="Proteomes" id="UP000320762">
    <property type="component" value="Unassembled WGS sequence"/>
</dbReference>
<evidence type="ECO:0000256" key="1">
    <source>
        <dbReference type="SAM" id="MobiDB-lite"/>
    </source>
</evidence>
<comment type="caution">
    <text evidence="2">The sequence shown here is derived from an EMBL/GenBank/DDBJ whole genome shotgun (WGS) entry which is preliminary data.</text>
</comment>
<reference evidence="2 3" key="1">
    <citation type="journal article" date="2019" name="New Phytol.">
        <title>Comparative genomics reveals unique wood-decay strategies and fruiting body development in the Schizophyllaceae.</title>
        <authorList>
            <person name="Almasi E."/>
            <person name="Sahu N."/>
            <person name="Krizsan K."/>
            <person name="Balint B."/>
            <person name="Kovacs G.M."/>
            <person name="Kiss B."/>
            <person name="Cseklye J."/>
            <person name="Drula E."/>
            <person name="Henrissat B."/>
            <person name="Nagy I."/>
            <person name="Chovatia M."/>
            <person name="Adam C."/>
            <person name="LaButti K."/>
            <person name="Lipzen A."/>
            <person name="Riley R."/>
            <person name="Grigoriev I.V."/>
            <person name="Nagy L.G."/>
        </authorList>
    </citation>
    <scope>NUCLEOTIDE SEQUENCE [LARGE SCALE GENOMIC DNA]</scope>
    <source>
        <strain evidence="2 3">NL-1724</strain>
    </source>
</reference>
<protein>
    <submittedName>
        <fullName evidence="2">Uncharacterized protein</fullName>
    </submittedName>
</protein>
<name>A0A550CJY5_9AGAR</name>
<dbReference type="EMBL" id="VDMD01000006">
    <property type="protein sequence ID" value="TRM65121.1"/>
    <property type="molecule type" value="Genomic_DNA"/>
</dbReference>
<feature type="region of interest" description="Disordered" evidence="1">
    <location>
        <begin position="1"/>
        <end position="60"/>
    </location>
</feature>
<feature type="region of interest" description="Disordered" evidence="1">
    <location>
        <begin position="241"/>
        <end position="261"/>
    </location>
</feature>
<feature type="compositionally biased region" description="Polar residues" evidence="1">
    <location>
        <begin position="156"/>
        <end position="166"/>
    </location>
</feature>
<evidence type="ECO:0000313" key="2">
    <source>
        <dbReference type="EMBL" id="TRM65121.1"/>
    </source>
</evidence>
<feature type="compositionally biased region" description="Low complexity" evidence="1">
    <location>
        <begin position="77"/>
        <end position="115"/>
    </location>
</feature>
<feature type="compositionally biased region" description="Low complexity" evidence="1">
    <location>
        <begin position="128"/>
        <end position="146"/>
    </location>
</feature>
<accession>A0A550CJY5</accession>
<dbReference type="AlphaFoldDB" id="A0A550CJY5"/>
<gene>
    <name evidence="2" type="ORF">BD626DRAFT_241177</name>
</gene>
<proteinExistence type="predicted"/>
<evidence type="ECO:0000313" key="3">
    <source>
        <dbReference type="Proteomes" id="UP000320762"/>
    </source>
</evidence>
<sequence>MDGVLRSVHVPAPLEARNTTSNPRHAGAYSSSGTAYTSASSPRVTTSRVSHPPLHAGRTQATPYATVARTPTRIIQTSGSSVTAAGTSSTNAILPSSTTSLSTQRSQAAPSSSARVLSHTASLHPTQADSSRSTARSATNETSSTAQVPTIPSAPQPLTSATSANTVAMPPSPPGLPPTVRLANPDTVASMFGRPAQMSLTDSATPVVASTRSSARETLLDLSTLVLSVLRQRIRTAWSTPLRPTSSCSAPSRSPFAPAGSSADNRPYLHQVILGLYCTYAALRCTGNSAVDDF</sequence>
<feature type="region of interest" description="Disordered" evidence="1">
    <location>
        <begin position="76"/>
        <end position="182"/>
    </location>
</feature>
<organism evidence="2 3">
    <name type="scientific">Schizophyllum amplum</name>
    <dbReference type="NCBI Taxonomy" id="97359"/>
    <lineage>
        <taxon>Eukaryota</taxon>
        <taxon>Fungi</taxon>
        <taxon>Dikarya</taxon>
        <taxon>Basidiomycota</taxon>
        <taxon>Agaricomycotina</taxon>
        <taxon>Agaricomycetes</taxon>
        <taxon>Agaricomycetidae</taxon>
        <taxon>Agaricales</taxon>
        <taxon>Schizophyllaceae</taxon>
        <taxon>Schizophyllum</taxon>
    </lineage>
</organism>
<feature type="compositionally biased region" description="Low complexity" evidence="1">
    <location>
        <begin position="26"/>
        <end position="41"/>
    </location>
</feature>
<keyword evidence="3" id="KW-1185">Reference proteome</keyword>